<evidence type="ECO:0000313" key="5">
    <source>
        <dbReference type="EMBL" id="MBO0610223.1"/>
    </source>
</evidence>
<evidence type="ECO:0000259" key="4">
    <source>
        <dbReference type="Pfam" id="PF13559"/>
    </source>
</evidence>
<dbReference type="Pfam" id="PF13559">
    <property type="entry name" value="DUF4129"/>
    <property type="match status" value="1"/>
</dbReference>
<keyword evidence="2" id="KW-0812">Transmembrane</keyword>
<dbReference type="InterPro" id="IPR025403">
    <property type="entry name" value="TgpA-like_C"/>
</dbReference>
<evidence type="ECO:0000256" key="3">
    <source>
        <dbReference type="SAM" id="SignalP"/>
    </source>
</evidence>
<name>A0ABS3IBA2_9MICO</name>
<reference evidence="5 6" key="1">
    <citation type="submission" date="2021-03" db="EMBL/GenBank/DDBJ databases">
        <authorList>
            <person name="Xin L."/>
        </authorList>
    </citation>
    <scope>NUCLEOTIDE SEQUENCE [LARGE SCALE GENOMIC DNA]</scope>
    <source>
        <strain evidence="5 6">XHU 5031</strain>
    </source>
</reference>
<keyword evidence="3" id="KW-0732">Signal</keyword>
<dbReference type="Proteomes" id="UP000664617">
    <property type="component" value="Unassembled WGS sequence"/>
</dbReference>
<feature type="chain" id="PRO_5046464139" evidence="3">
    <location>
        <begin position="23"/>
        <end position="226"/>
    </location>
</feature>
<evidence type="ECO:0000256" key="2">
    <source>
        <dbReference type="SAM" id="Phobius"/>
    </source>
</evidence>
<feature type="domain" description="Protein-glutamine gamma-glutamyltransferase-like C-terminal" evidence="4">
    <location>
        <begin position="145"/>
        <end position="213"/>
    </location>
</feature>
<feature type="transmembrane region" description="Helical" evidence="2">
    <location>
        <begin position="64"/>
        <end position="84"/>
    </location>
</feature>
<protein>
    <submittedName>
        <fullName evidence="5">DUF4129 domain-containing protein</fullName>
    </submittedName>
</protein>
<proteinExistence type="predicted"/>
<organism evidence="5 6">
    <name type="scientific">Myceligenerans salitolerans</name>
    <dbReference type="NCBI Taxonomy" id="1230528"/>
    <lineage>
        <taxon>Bacteria</taxon>
        <taxon>Bacillati</taxon>
        <taxon>Actinomycetota</taxon>
        <taxon>Actinomycetes</taxon>
        <taxon>Micrococcales</taxon>
        <taxon>Promicromonosporaceae</taxon>
        <taxon>Myceligenerans</taxon>
    </lineage>
</organism>
<feature type="signal peptide" evidence="3">
    <location>
        <begin position="1"/>
        <end position="22"/>
    </location>
</feature>
<reference evidence="6" key="2">
    <citation type="submission" date="2023-07" db="EMBL/GenBank/DDBJ databases">
        <title>Myceligenerans salitolerans sp. nov., a halotolerant actinomycete isolated from a salt lake in Xinjiang, China.</title>
        <authorList>
            <person name="Guan T."/>
        </authorList>
    </citation>
    <scope>NUCLEOTIDE SEQUENCE [LARGE SCALE GENOMIC DNA]</scope>
    <source>
        <strain evidence="6">XHU 5031</strain>
    </source>
</reference>
<feature type="region of interest" description="Disordered" evidence="1">
    <location>
        <begin position="27"/>
        <end position="53"/>
    </location>
</feature>
<evidence type="ECO:0000313" key="6">
    <source>
        <dbReference type="Proteomes" id="UP000664617"/>
    </source>
</evidence>
<keyword evidence="6" id="KW-1185">Reference proteome</keyword>
<comment type="caution">
    <text evidence="5">The sequence shown here is derived from an EMBL/GenBank/DDBJ whole genome shotgun (WGS) entry which is preliminary data.</text>
</comment>
<keyword evidence="2" id="KW-1133">Transmembrane helix</keyword>
<accession>A0ABS3IBA2</accession>
<feature type="compositionally biased region" description="Low complexity" evidence="1">
    <location>
        <begin position="39"/>
        <end position="53"/>
    </location>
</feature>
<sequence length="226" mass="23364">MTATVLLAMVVLAAAATTPWTASTPELPAILPSNPARFPSAPAQPTTAATAPPTDVLDDTSRDILAIVAIILLVALLAWIGVALGRRLQDRYAPEPETPRTTTTGEPAVTAAPDVVTAQLKDRVQQALTAVDQARAVPRDAVVAAWVALEDAAAAHGTTRDPAHTPTEFTTAVLAATPAPAADIATLRGLYQRARFTSHPVTDDDVTTARRALSGIAHALDPAGTP</sequence>
<dbReference type="RefSeq" id="WP_207276146.1">
    <property type="nucleotide sequence ID" value="NZ_JAFMPK010000047.1"/>
</dbReference>
<gene>
    <name evidence="5" type="ORF">J0911_14405</name>
</gene>
<dbReference type="EMBL" id="JAFMPK010000047">
    <property type="protein sequence ID" value="MBO0610223.1"/>
    <property type="molecule type" value="Genomic_DNA"/>
</dbReference>
<keyword evidence="2" id="KW-0472">Membrane</keyword>
<evidence type="ECO:0000256" key="1">
    <source>
        <dbReference type="SAM" id="MobiDB-lite"/>
    </source>
</evidence>